<gene>
    <name evidence="2" type="ORF">AB3G34_06495</name>
</gene>
<dbReference type="Gene3D" id="3.90.25.10">
    <property type="entry name" value="UDP-galactose 4-epimerase, domain 1"/>
    <property type="match status" value="1"/>
</dbReference>
<evidence type="ECO:0000313" key="2">
    <source>
        <dbReference type="EMBL" id="XDU96762.1"/>
    </source>
</evidence>
<dbReference type="SUPFAM" id="SSF51735">
    <property type="entry name" value="NAD(P)-binding Rossmann-fold domains"/>
    <property type="match status" value="1"/>
</dbReference>
<dbReference type="PANTHER" id="PTHR47129:SF1">
    <property type="entry name" value="NMRA-LIKE DOMAIN-CONTAINING PROTEIN"/>
    <property type="match status" value="1"/>
</dbReference>
<dbReference type="Pfam" id="PF05368">
    <property type="entry name" value="NmrA"/>
    <property type="match status" value="1"/>
</dbReference>
<dbReference type="EMBL" id="CP165625">
    <property type="protein sequence ID" value="XDU96762.1"/>
    <property type="molecule type" value="Genomic_DNA"/>
</dbReference>
<reference evidence="2" key="1">
    <citation type="submission" date="2024-07" db="EMBL/GenBank/DDBJ databases">
        <authorList>
            <person name="Biller S.J."/>
        </authorList>
    </citation>
    <scope>NUCLEOTIDE SEQUENCE</scope>
    <source>
        <strain evidence="2">WC2409</strain>
    </source>
</reference>
<proteinExistence type="predicted"/>
<dbReference type="InterPro" id="IPR052718">
    <property type="entry name" value="NmrA-type_oxidoreductase"/>
</dbReference>
<dbReference type="Gene3D" id="3.40.50.720">
    <property type="entry name" value="NAD(P)-binding Rossmann-like Domain"/>
    <property type="match status" value="1"/>
</dbReference>
<dbReference type="RefSeq" id="WP_369753839.1">
    <property type="nucleotide sequence ID" value="NZ_CP165625.1"/>
</dbReference>
<dbReference type="InterPro" id="IPR036291">
    <property type="entry name" value="NAD(P)-bd_dom_sf"/>
</dbReference>
<dbReference type="EC" id="1.6.5.2" evidence="2"/>
<organism evidence="2">
    <name type="scientific">Flavobacterium sp. WC2409</name>
    <dbReference type="NCBI Taxonomy" id="3234139"/>
    <lineage>
        <taxon>Bacteria</taxon>
        <taxon>Pseudomonadati</taxon>
        <taxon>Bacteroidota</taxon>
        <taxon>Flavobacteriia</taxon>
        <taxon>Flavobacteriales</taxon>
        <taxon>Flavobacteriaceae</taxon>
        <taxon>Flavobacterium</taxon>
    </lineage>
</organism>
<sequence length="292" mass="31836">MNTKILVTGATGNFGKTTIDFLLKKGIAVSNISALVRDEGKAADLKAKGITLKIGDYDNYESLLAAFQGIDKLLLVSGTDLANRSKQQLAAVKAAKEAGVKHILYTSFERKNESDSSPIAFLAKSHIDTDTAIKASGMKYTIFRNNLYLDVLPMFLGEKVLDTGIYFPAGETAAAYVSRNDLAEAVATVLITEGHENKEYGMNNVENYSMQEIADTLSKITNTTVNYISPDPKAYEAVLTQAGVPGEYIGMFVGFAEAIKQGEFQAESSDLEKWLGRKPITLEVFLKQVYSK</sequence>
<protein>
    <submittedName>
        <fullName evidence="2">SDR family oxidoreductase</fullName>
        <ecNumber evidence="2">1.6.5.2</ecNumber>
    </submittedName>
</protein>
<dbReference type="InterPro" id="IPR008030">
    <property type="entry name" value="NmrA-like"/>
</dbReference>
<dbReference type="GO" id="GO:0003955">
    <property type="term" value="F:NAD(P)H dehydrogenase (quinone) activity"/>
    <property type="evidence" value="ECO:0007669"/>
    <property type="project" value="UniProtKB-EC"/>
</dbReference>
<name>A0AB39W941_9FLAO</name>
<accession>A0AB39W941</accession>
<evidence type="ECO:0000259" key="1">
    <source>
        <dbReference type="Pfam" id="PF05368"/>
    </source>
</evidence>
<dbReference type="CDD" id="cd05269">
    <property type="entry name" value="TMR_SDR_a"/>
    <property type="match status" value="1"/>
</dbReference>
<feature type="domain" description="NmrA-like" evidence="1">
    <location>
        <begin position="2"/>
        <end position="263"/>
    </location>
</feature>
<dbReference type="AlphaFoldDB" id="A0AB39W941"/>
<dbReference type="PANTHER" id="PTHR47129">
    <property type="entry name" value="QUINONE OXIDOREDUCTASE 2"/>
    <property type="match status" value="1"/>
</dbReference>
<keyword evidence="2" id="KW-0560">Oxidoreductase</keyword>